<reference evidence="10 11" key="1">
    <citation type="submission" date="2018-10" db="EMBL/GenBank/DDBJ databases">
        <title>Fifty Aureobasidium pullulans genomes reveal a recombining polyextremotolerant generalist.</title>
        <authorList>
            <person name="Gostincar C."/>
            <person name="Turk M."/>
            <person name="Zajc J."/>
            <person name="Gunde-Cimerman N."/>
        </authorList>
    </citation>
    <scope>NUCLEOTIDE SEQUENCE [LARGE SCALE GENOMIC DNA]</scope>
    <source>
        <strain evidence="10 11">EXF-3380</strain>
    </source>
</reference>
<feature type="transmembrane region" description="Helical" evidence="9">
    <location>
        <begin position="324"/>
        <end position="349"/>
    </location>
</feature>
<keyword evidence="3" id="KW-0813">Transport</keyword>
<feature type="transmembrane region" description="Helical" evidence="9">
    <location>
        <begin position="161"/>
        <end position="180"/>
    </location>
</feature>
<feature type="transmembrane region" description="Helical" evidence="9">
    <location>
        <begin position="653"/>
        <end position="675"/>
    </location>
</feature>
<dbReference type="NCBIfam" id="TIGR00813">
    <property type="entry name" value="sss"/>
    <property type="match status" value="1"/>
</dbReference>
<feature type="transmembrane region" description="Helical" evidence="9">
    <location>
        <begin position="461"/>
        <end position="481"/>
    </location>
</feature>
<dbReference type="GO" id="GO:0015606">
    <property type="term" value="F:spermidine transmembrane transporter activity"/>
    <property type="evidence" value="ECO:0007669"/>
    <property type="project" value="UniProtKB-ARBA"/>
</dbReference>
<dbReference type="AlphaFoldDB" id="A0A4T0B0M4"/>
<dbReference type="CDD" id="cd11476">
    <property type="entry name" value="SLC5sbd_DUR3"/>
    <property type="match status" value="1"/>
</dbReference>
<dbReference type="PANTHER" id="PTHR46154">
    <property type="match status" value="1"/>
</dbReference>
<dbReference type="EMBL" id="QZBU01003592">
    <property type="protein sequence ID" value="TIA27161.1"/>
    <property type="molecule type" value="Genomic_DNA"/>
</dbReference>
<feature type="region of interest" description="Disordered" evidence="8">
    <location>
        <begin position="573"/>
        <end position="635"/>
    </location>
</feature>
<feature type="transmembrane region" description="Helical" evidence="9">
    <location>
        <begin position="286"/>
        <end position="304"/>
    </location>
</feature>
<comment type="caution">
    <text evidence="10">The sequence shown here is derived from an EMBL/GenBank/DDBJ whole genome shotgun (WGS) entry which is preliminary data.</text>
</comment>
<dbReference type="InterPro" id="IPR001734">
    <property type="entry name" value="Na/solute_symporter"/>
</dbReference>
<keyword evidence="6 9" id="KW-0472">Membrane</keyword>
<dbReference type="GO" id="GO:0005886">
    <property type="term" value="C:plasma membrane"/>
    <property type="evidence" value="ECO:0007669"/>
    <property type="project" value="TreeGrafter"/>
</dbReference>
<dbReference type="InterPro" id="IPR031155">
    <property type="entry name" value="DUR"/>
</dbReference>
<evidence type="ECO:0000256" key="7">
    <source>
        <dbReference type="RuleBase" id="RU362091"/>
    </source>
</evidence>
<dbReference type="Pfam" id="PF00474">
    <property type="entry name" value="SSF"/>
    <property type="match status" value="1"/>
</dbReference>
<evidence type="ECO:0000256" key="2">
    <source>
        <dbReference type="ARBA" id="ARBA00006434"/>
    </source>
</evidence>
<feature type="transmembrane region" description="Helical" evidence="9">
    <location>
        <begin position="488"/>
        <end position="509"/>
    </location>
</feature>
<organism evidence="10 11">
    <name type="scientific">Aureobasidium pullulans</name>
    <name type="common">Black yeast</name>
    <name type="synonym">Pullularia pullulans</name>
    <dbReference type="NCBI Taxonomy" id="5580"/>
    <lineage>
        <taxon>Eukaryota</taxon>
        <taxon>Fungi</taxon>
        <taxon>Dikarya</taxon>
        <taxon>Ascomycota</taxon>
        <taxon>Pezizomycotina</taxon>
        <taxon>Dothideomycetes</taxon>
        <taxon>Dothideomycetidae</taxon>
        <taxon>Dothideales</taxon>
        <taxon>Saccotheciaceae</taxon>
        <taxon>Aureobasidium</taxon>
    </lineage>
</organism>
<evidence type="ECO:0000256" key="3">
    <source>
        <dbReference type="ARBA" id="ARBA00022448"/>
    </source>
</evidence>
<comment type="similarity">
    <text evidence="2 7">Belongs to the sodium:solute symporter (SSF) (TC 2.A.21) family.</text>
</comment>
<feature type="transmembrane region" description="Helical" evidence="9">
    <location>
        <begin position="200"/>
        <end position="220"/>
    </location>
</feature>
<dbReference type="GO" id="GO:0015204">
    <property type="term" value="F:urea transmembrane transporter activity"/>
    <property type="evidence" value="ECO:0007669"/>
    <property type="project" value="InterPro"/>
</dbReference>
<evidence type="ECO:0000256" key="6">
    <source>
        <dbReference type="ARBA" id="ARBA00023136"/>
    </source>
</evidence>
<evidence type="ECO:0000313" key="11">
    <source>
        <dbReference type="Proteomes" id="UP000304947"/>
    </source>
</evidence>
<dbReference type="Proteomes" id="UP000304947">
    <property type="component" value="Unassembled WGS sequence"/>
</dbReference>
<evidence type="ECO:0000256" key="5">
    <source>
        <dbReference type="ARBA" id="ARBA00022989"/>
    </source>
</evidence>
<feature type="transmembrane region" description="Helical" evidence="9">
    <location>
        <begin position="529"/>
        <end position="549"/>
    </location>
</feature>
<dbReference type="PANTHER" id="PTHR46154:SF2">
    <property type="entry name" value="SOLUTE SYMPORTER FAMILY TRANSPORTER (AFU_ORTHOLOGUE AFUA_6G03200)"/>
    <property type="match status" value="1"/>
</dbReference>
<evidence type="ECO:0000313" key="10">
    <source>
        <dbReference type="EMBL" id="TIA27161.1"/>
    </source>
</evidence>
<feature type="transmembrane region" description="Helical" evidence="9">
    <location>
        <begin position="429"/>
        <end position="455"/>
    </location>
</feature>
<feature type="transmembrane region" description="Helical" evidence="9">
    <location>
        <begin position="123"/>
        <end position="141"/>
    </location>
</feature>
<accession>A0A4T0B0M4</accession>
<name>A0A4T0B0M4_AURPU</name>
<gene>
    <name evidence="10" type="ORF">D6C83_07872</name>
</gene>
<proteinExistence type="inferred from homology"/>
<keyword evidence="4 9" id="KW-0812">Transmembrane</keyword>
<feature type="transmembrane region" description="Helical" evidence="9">
    <location>
        <begin position="387"/>
        <end position="417"/>
    </location>
</feature>
<feature type="transmembrane region" description="Helical" evidence="9">
    <location>
        <begin position="9"/>
        <end position="27"/>
    </location>
</feature>
<sequence>ELDRRNEDLAALGSPFPLNVLAGVFLFEQIYSMSSSAQILPAGAGYGVVIGVGFFFAFLMMGISHLQNKYTSFSTKTSEEFNTASRSIKPGLIASGIVSAWTWAATLLQSSTVAYQYGVAGPFWYAAGATVQILMFSILACKVKMNAPRAHTYLEIVQARYGSSAHITFLFFAFVTNILVGSQLLLGGSAVVTSLTGMNVYAAIFLIPVGVCAYVVLGGLRATFLCDYSHTLILMIIILYFMFNAYATSDLIGSPGEMYELLKKAAVQRPVEGNVDGSYMTLKSNYALIFGVIQLCSGSGTVFLDQAYWQRAIASRPATAVRAYILGGIAWFAIPFGFSTTLGLAAVALTDNPRFPTFPGVPTSSDISAGLAASYAAQALLGKGGAVALLIVLFMAVTSCASAELIAVSSLLTFDVYKRYIRPTASPSSLIFVSHAMICAFGLTMAVFACIWNAIGVDLGWLFLVMGLLIGGAVFPAAFAITWRGQSAAGAISGAIVGLIVGIAAWLAVAKVYFGEVTVATTGTEYATLAGNLAAIMTGLIVTVTVSLIKPQNFDWAITRSINAESADPIVESQLQKKQMQQEDKLTTSTAVNPSDEEKQPTATPENEKNTSTSNSFSEPPPPPTLSTETDTERAADLQLEESPSSLRGAFKLACIASFLLTFIMDFLLPMPMFFSHYVFSKGFFTAWVVISFIWVFVSTGISVVLPVVETAGFLKKFAGDVFGGKKGGKV</sequence>
<feature type="transmembrane region" description="Helical" evidence="9">
    <location>
        <begin position="92"/>
        <end position="117"/>
    </location>
</feature>
<dbReference type="FunFam" id="1.20.1730.10:FF:000006">
    <property type="entry name" value="Urea active transporter"/>
    <property type="match status" value="1"/>
</dbReference>
<evidence type="ECO:0000256" key="4">
    <source>
        <dbReference type="ARBA" id="ARBA00022692"/>
    </source>
</evidence>
<comment type="subcellular location">
    <subcellularLocation>
        <location evidence="1">Membrane</location>
        <topology evidence="1">Multi-pass membrane protein</topology>
    </subcellularLocation>
</comment>
<evidence type="ECO:0000256" key="9">
    <source>
        <dbReference type="SAM" id="Phobius"/>
    </source>
</evidence>
<dbReference type="PROSITE" id="PS50283">
    <property type="entry name" value="NA_SOLUT_SYMP_3"/>
    <property type="match status" value="1"/>
</dbReference>
<dbReference type="InterPro" id="IPR038377">
    <property type="entry name" value="Na/Glc_symporter_sf"/>
</dbReference>
<evidence type="ECO:0000256" key="8">
    <source>
        <dbReference type="SAM" id="MobiDB-lite"/>
    </source>
</evidence>
<feature type="transmembrane region" description="Helical" evidence="9">
    <location>
        <begin position="39"/>
        <end position="63"/>
    </location>
</feature>
<dbReference type="Gene3D" id="1.20.1730.10">
    <property type="entry name" value="Sodium/glucose cotransporter"/>
    <property type="match status" value="1"/>
</dbReference>
<feature type="non-terminal residue" evidence="10">
    <location>
        <position position="1"/>
    </location>
</feature>
<feature type="transmembrane region" description="Helical" evidence="9">
    <location>
        <begin position="687"/>
        <end position="709"/>
    </location>
</feature>
<protein>
    <submittedName>
        <fullName evidence="10">Solute symporter family transporter</fullName>
    </submittedName>
</protein>
<evidence type="ECO:0000256" key="1">
    <source>
        <dbReference type="ARBA" id="ARBA00004141"/>
    </source>
</evidence>
<feature type="transmembrane region" description="Helical" evidence="9">
    <location>
        <begin position="232"/>
        <end position="249"/>
    </location>
</feature>
<keyword evidence="5 9" id="KW-1133">Transmembrane helix</keyword>